<feature type="domain" description="LptD C-terminal" evidence="2">
    <location>
        <begin position="330"/>
        <end position="703"/>
    </location>
</feature>
<name>A0A3B0VM03_9ZZZZ</name>
<evidence type="ECO:0000256" key="1">
    <source>
        <dbReference type="SAM" id="Phobius"/>
    </source>
</evidence>
<organism evidence="3">
    <name type="scientific">hydrothermal vent metagenome</name>
    <dbReference type="NCBI Taxonomy" id="652676"/>
    <lineage>
        <taxon>unclassified sequences</taxon>
        <taxon>metagenomes</taxon>
        <taxon>ecological metagenomes</taxon>
    </lineage>
</organism>
<dbReference type="GO" id="GO:0043165">
    <property type="term" value="P:Gram-negative-bacterium-type cell outer membrane assembly"/>
    <property type="evidence" value="ECO:0007669"/>
    <property type="project" value="InterPro"/>
</dbReference>
<protein>
    <submittedName>
        <fullName evidence="3">LPS-assembly protein LptD @ Organic solvent tolerance protein</fullName>
    </submittedName>
</protein>
<dbReference type="GO" id="GO:0015920">
    <property type="term" value="P:lipopolysaccharide transport"/>
    <property type="evidence" value="ECO:0007669"/>
    <property type="project" value="InterPro"/>
</dbReference>
<dbReference type="Pfam" id="PF04453">
    <property type="entry name" value="LptD"/>
    <property type="match status" value="1"/>
</dbReference>
<dbReference type="PANTHER" id="PTHR30189:SF1">
    <property type="entry name" value="LPS-ASSEMBLY PROTEIN LPTD"/>
    <property type="match status" value="1"/>
</dbReference>
<gene>
    <name evidence="3" type="ORF">MNBD_DELTA03-590</name>
</gene>
<dbReference type="AlphaFoldDB" id="A0A3B0VM03"/>
<dbReference type="EMBL" id="UOEX01000377">
    <property type="protein sequence ID" value="VAW41273.1"/>
    <property type="molecule type" value="Genomic_DNA"/>
</dbReference>
<feature type="transmembrane region" description="Helical" evidence="1">
    <location>
        <begin position="30"/>
        <end position="52"/>
    </location>
</feature>
<keyword evidence="1" id="KW-1133">Transmembrane helix</keyword>
<dbReference type="InterPro" id="IPR020889">
    <property type="entry name" value="LipoPS_assembly_LptD"/>
</dbReference>
<dbReference type="InterPro" id="IPR050218">
    <property type="entry name" value="LptD"/>
</dbReference>
<accession>A0A3B0VM03</accession>
<keyword evidence="1" id="KW-0812">Transmembrane</keyword>
<proteinExistence type="inferred from homology"/>
<dbReference type="GO" id="GO:1990351">
    <property type="term" value="C:transporter complex"/>
    <property type="evidence" value="ECO:0007669"/>
    <property type="project" value="TreeGrafter"/>
</dbReference>
<dbReference type="InterPro" id="IPR007543">
    <property type="entry name" value="LptD_C"/>
</dbReference>
<reference evidence="3" key="1">
    <citation type="submission" date="2018-06" db="EMBL/GenBank/DDBJ databases">
        <authorList>
            <person name="Zhirakovskaya E."/>
        </authorList>
    </citation>
    <scope>NUCLEOTIDE SEQUENCE</scope>
</reference>
<dbReference type="HAMAP" id="MF_01411">
    <property type="entry name" value="LPS_assembly_LptD"/>
    <property type="match status" value="1"/>
</dbReference>
<evidence type="ECO:0000313" key="3">
    <source>
        <dbReference type="EMBL" id="VAW41273.1"/>
    </source>
</evidence>
<dbReference type="GO" id="GO:0009279">
    <property type="term" value="C:cell outer membrane"/>
    <property type="evidence" value="ECO:0007669"/>
    <property type="project" value="InterPro"/>
</dbReference>
<keyword evidence="1" id="KW-0472">Membrane</keyword>
<sequence length="779" mass="88111">MGWPPAPVWNFTSCSYFAEQTNYLKYDVRLITFIYAFIGLGYFVLSAAPVWAGMADIPWEVKADKMSRFTNPECLVAEGHVVMTRKQGTVSGITPAVAASKSLTIHGDWLRLEKGNLIKARGHVVLDSADEHITAEMADLDLRNHTGTLRHATLYFPKRHVYLAGEEVTKTGELTYYLRDGWITKCDPEAGKAPPWSFGWSRAHITEEGFAHFVNATLRVKNVPVLYSPYFAFSTNQHRKTGFLMPEFSQGSRDGSGVLVPFFINLSPSQDITLYGGGLSKRGVMGGMEYRYVHDKNSKGTLALNYLHDRLKDTAADDYKSDGIYRTIENRYWLRGKIDHAFPDGWQGRADIDLVSDRDYLQEYSDGILGFTKSDQRFNKAFKRGFESKTTLVRSNTLQLSKSWVNMSLNGELRTVDDTTSTPSTHHLWSLPHITFDGRTPLLRYQAGAGALRSFAQATDILWNTDFVYYRREAGVGGQRLDLHPQVTAPLSISPYLETTTTLGVRETFYNVDDKSGGPARYGSGILSRYLYDFNLSTSTIFMRDFSLAGQRRLTHMIRPRISYDYIPYKDQSYLPSMDGIDRIAAKNLITYGLDNDFDLGRQGDDSSSRRLAYSKITQSYNIREAHRDLSGPDDHRRPLSDIAIEVGAYPLPAWSMIYKTQWNVYGRGILNYELTSNYSNENKDSVGLAYRYYPAQTVNQLNINLTKNFTHTLMAQAIFDHSLSTDETSDASLRLFYNPACWSMEILAATATDEDYRFTVLFSLEGVGNIIGFNKAIQ</sequence>
<dbReference type="PANTHER" id="PTHR30189">
    <property type="entry name" value="LPS-ASSEMBLY PROTEIN"/>
    <property type="match status" value="1"/>
</dbReference>
<evidence type="ECO:0000259" key="2">
    <source>
        <dbReference type="Pfam" id="PF04453"/>
    </source>
</evidence>